<feature type="transmembrane region" description="Helical" evidence="1">
    <location>
        <begin position="148"/>
        <end position="174"/>
    </location>
</feature>
<protein>
    <submittedName>
        <fullName evidence="2">Uncharacterized protein</fullName>
    </submittedName>
</protein>
<evidence type="ECO:0000256" key="1">
    <source>
        <dbReference type="SAM" id="Phobius"/>
    </source>
</evidence>
<feature type="transmembrane region" description="Helical" evidence="1">
    <location>
        <begin position="92"/>
        <end position="117"/>
    </location>
</feature>
<dbReference type="Proteomes" id="UP001203852">
    <property type="component" value="Unassembled WGS sequence"/>
</dbReference>
<proteinExistence type="predicted"/>
<keyword evidence="1" id="KW-1133">Transmembrane helix</keyword>
<dbReference type="AlphaFoldDB" id="A0AAN6DNZ1"/>
<comment type="caution">
    <text evidence="2">The sequence shown here is derived from an EMBL/GenBank/DDBJ whole genome shotgun (WGS) entry which is preliminary data.</text>
</comment>
<feature type="transmembrane region" description="Helical" evidence="1">
    <location>
        <begin position="194"/>
        <end position="214"/>
    </location>
</feature>
<accession>A0AAN6DNZ1</accession>
<gene>
    <name evidence="2" type="ORF">EDD36DRAFT_59900</name>
</gene>
<feature type="transmembrane region" description="Helical" evidence="1">
    <location>
        <begin position="621"/>
        <end position="644"/>
    </location>
</feature>
<keyword evidence="1" id="KW-0472">Membrane</keyword>
<organism evidence="2 3">
    <name type="scientific">Exophiala viscosa</name>
    <dbReference type="NCBI Taxonomy" id="2486360"/>
    <lineage>
        <taxon>Eukaryota</taxon>
        <taxon>Fungi</taxon>
        <taxon>Dikarya</taxon>
        <taxon>Ascomycota</taxon>
        <taxon>Pezizomycotina</taxon>
        <taxon>Eurotiomycetes</taxon>
        <taxon>Chaetothyriomycetidae</taxon>
        <taxon>Chaetothyriales</taxon>
        <taxon>Herpotrichiellaceae</taxon>
        <taxon>Exophiala</taxon>
    </lineage>
</organism>
<reference evidence="2" key="1">
    <citation type="journal article" date="2022" name="bioRxiv">
        <title>Deciphering the potential niche of two novel black yeast fungi from a biological soil crust based on their genomes, phenotypes, and melanin regulation.</title>
        <authorList>
            <consortium name="DOE Joint Genome Institute"/>
            <person name="Carr E.C."/>
            <person name="Barton Q."/>
            <person name="Grambo S."/>
            <person name="Sullivan M."/>
            <person name="Renfro C.M."/>
            <person name="Kuo A."/>
            <person name="Pangilinan J."/>
            <person name="Lipzen A."/>
            <person name="Keymanesh K."/>
            <person name="Savage E."/>
            <person name="Barry K."/>
            <person name="Grigoriev I.V."/>
            <person name="Riekhof W.R."/>
            <person name="Harris S.S."/>
        </authorList>
    </citation>
    <scope>NUCLEOTIDE SEQUENCE</scope>
    <source>
        <strain evidence="2">JF 03-4F</strain>
    </source>
</reference>
<name>A0AAN6DNZ1_9EURO</name>
<keyword evidence="1" id="KW-0812">Transmembrane</keyword>
<evidence type="ECO:0000313" key="2">
    <source>
        <dbReference type="EMBL" id="KAI1609914.1"/>
    </source>
</evidence>
<evidence type="ECO:0000313" key="3">
    <source>
        <dbReference type="Proteomes" id="UP001203852"/>
    </source>
</evidence>
<sequence length="709" mass="77964">MEDNILSPKCLFSFSDRVNTIARARDRPTSHSNDRLKEDKVPNLENFQNILPPDEHISIKRKSLIRQPGHHFDDGRDHNLHDWKYRNSFKTIIIPTAAICLPMALLSAALLTIVYLYKVDIQASLFEPALSQQGASSHVLVNFSATRLLFLASFLSTVAPLLGSFIMSVCSLSASRELSTASSAGEYLKLPTPYQMSLLVGILVASSAQLRCYLSYGLFRKQRPRMPPVLHHAAFMIILSVLMATCVFIADTVLHYTTSTVELDQIQIPALPIQELGRGISEYCLTYNRTSSGFPCSVDWGFTDPNYVFEEEEAVRLAHNTSQLSQIQMAAAEEVSGAEISYLVPQDQTVTPDSDYRATTIGISTTCHFVPPKSCGMAVWGPDDIYTNFSCTDMFHGTLGINPNTSTANGYRAPDAYRSLLMYKPASNLMYSFFSDPSLENVYNTVGLGDDGQFNLSILPMPDNELINPFHIGVAARVAQGSFFTSSEMLTTNDTFRGSVNQVIDFVMNCAVSSYDVTYTWVNGDLKAISTTPTNNGSVLEIYHGTLLYTSVSGQADSFDLQDFLMQAPLSGNTTDSFLRKFGSLYSGKVLAKIGAYTTARTVLQEQQRQSMLLSKVPVPALAMLVTWSFAYTVLGLVIAVRAYRASQHNVRDIAAKLSLLGLSEAAFGNHSAGPSSPEGGSSSEDLVQISRRETRRVIVEGAEFKVMV</sequence>
<dbReference type="EMBL" id="MU404359">
    <property type="protein sequence ID" value="KAI1609914.1"/>
    <property type="molecule type" value="Genomic_DNA"/>
</dbReference>
<feature type="transmembrane region" description="Helical" evidence="1">
    <location>
        <begin position="234"/>
        <end position="256"/>
    </location>
</feature>
<keyword evidence="3" id="KW-1185">Reference proteome</keyword>